<keyword evidence="3" id="KW-1185">Reference proteome</keyword>
<accession>A0A3E2NR30</accession>
<evidence type="ECO:0000259" key="1">
    <source>
        <dbReference type="Pfam" id="PF13460"/>
    </source>
</evidence>
<reference evidence="2 3" key="1">
    <citation type="submission" date="2018-08" db="EMBL/GenBank/DDBJ databases">
        <title>Mucilaginibacter terrae sp. nov., isolated from manganese diggings.</title>
        <authorList>
            <person name="Huang Y."/>
            <person name="Zhou Z."/>
        </authorList>
    </citation>
    <scope>NUCLEOTIDE SEQUENCE [LARGE SCALE GENOMIC DNA]</scope>
    <source>
        <strain evidence="2 3">ZH6</strain>
    </source>
</reference>
<dbReference type="PANTHER" id="PTHR43355:SF2">
    <property type="entry name" value="FLAVIN REDUCTASE (NADPH)"/>
    <property type="match status" value="1"/>
</dbReference>
<dbReference type="SUPFAM" id="SSF51735">
    <property type="entry name" value="NAD(P)-binding Rossmann-fold domains"/>
    <property type="match status" value="1"/>
</dbReference>
<dbReference type="InterPro" id="IPR016040">
    <property type="entry name" value="NAD(P)-bd_dom"/>
</dbReference>
<dbReference type="PANTHER" id="PTHR43355">
    <property type="entry name" value="FLAVIN REDUCTASE (NADPH)"/>
    <property type="match status" value="1"/>
</dbReference>
<dbReference type="InterPro" id="IPR036291">
    <property type="entry name" value="NAD(P)-bd_dom_sf"/>
</dbReference>
<evidence type="ECO:0000313" key="2">
    <source>
        <dbReference type="EMBL" id="RFZ83455.1"/>
    </source>
</evidence>
<dbReference type="Pfam" id="PF13460">
    <property type="entry name" value="NAD_binding_10"/>
    <property type="match status" value="1"/>
</dbReference>
<dbReference type="GO" id="GO:0004074">
    <property type="term" value="F:biliverdin reductase [NAD(P)H] activity"/>
    <property type="evidence" value="ECO:0007669"/>
    <property type="project" value="TreeGrafter"/>
</dbReference>
<dbReference type="RefSeq" id="WP_117383924.1">
    <property type="nucleotide sequence ID" value="NZ_QWDE01000002.1"/>
</dbReference>
<protein>
    <submittedName>
        <fullName evidence="2">NAD-dependent epimerase/dehydratase family protein</fullName>
    </submittedName>
</protein>
<dbReference type="OrthoDB" id="9790734at2"/>
<proteinExistence type="predicted"/>
<organism evidence="2 3">
    <name type="scientific">Mucilaginibacter terrenus</name>
    <dbReference type="NCBI Taxonomy" id="2482727"/>
    <lineage>
        <taxon>Bacteria</taxon>
        <taxon>Pseudomonadati</taxon>
        <taxon>Bacteroidota</taxon>
        <taxon>Sphingobacteriia</taxon>
        <taxon>Sphingobacteriales</taxon>
        <taxon>Sphingobacteriaceae</taxon>
        <taxon>Mucilaginibacter</taxon>
    </lineage>
</organism>
<evidence type="ECO:0000313" key="3">
    <source>
        <dbReference type="Proteomes" id="UP000260823"/>
    </source>
</evidence>
<sequence>MKIAVFGATGATGFELVKQALELHYEVYCLVRNKLAINHQHVQVIYGSIDNLTDVEQSITGCEAVISVLGSAPKFFGDKSTDIYSKSASVIVKAMEGQKIKKLIFCTSAGVENDPTEIWFYKHFLKPFLLKKSYDDMAIAESTIKASSLDWVLVRPSRLIDGVLTKKFRVSKRFRPEGGSKIARADLAFFLLDNIGNNKWVHQTPTLTY</sequence>
<dbReference type="GO" id="GO:0042602">
    <property type="term" value="F:riboflavin reductase (NADPH) activity"/>
    <property type="evidence" value="ECO:0007669"/>
    <property type="project" value="TreeGrafter"/>
</dbReference>
<name>A0A3E2NR30_9SPHI</name>
<comment type="caution">
    <text evidence="2">The sequence shown here is derived from an EMBL/GenBank/DDBJ whole genome shotgun (WGS) entry which is preliminary data.</text>
</comment>
<dbReference type="EMBL" id="QWDE01000002">
    <property type="protein sequence ID" value="RFZ83455.1"/>
    <property type="molecule type" value="Genomic_DNA"/>
</dbReference>
<dbReference type="InterPro" id="IPR051606">
    <property type="entry name" value="Polyketide_Oxido-like"/>
</dbReference>
<dbReference type="Proteomes" id="UP000260823">
    <property type="component" value="Unassembled WGS sequence"/>
</dbReference>
<gene>
    <name evidence="2" type="ORF">DYU05_15100</name>
</gene>
<feature type="domain" description="NAD(P)-binding" evidence="1">
    <location>
        <begin position="7"/>
        <end position="195"/>
    </location>
</feature>
<dbReference type="Gene3D" id="3.40.50.720">
    <property type="entry name" value="NAD(P)-binding Rossmann-like Domain"/>
    <property type="match status" value="1"/>
</dbReference>
<dbReference type="AlphaFoldDB" id="A0A3E2NR30"/>
<dbReference type="CDD" id="cd05244">
    <property type="entry name" value="BVR-B_like_SDR_a"/>
    <property type="match status" value="1"/>
</dbReference>